<feature type="domain" description="H-type lectin" evidence="1">
    <location>
        <begin position="43"/>
        <end position="106"/>
    </location>
</feature>
<dbReference type="PANTHER" id="PTHR46938">
    <property type="entry name" value="DISCOIDIN-1 SUBUNIT A-RELATED-RELATED"/>
    <property type="match status" value="1"/>
</dbReference>
<dbReference type="GO" id="GO:0098609">
    <property type="term" value="P:cell-cell adhesion"/>
    <property type="evidence" value="ECO:0007669"/>
    <property type="project" value="TreeGrafter"/>
</dbReference>
<dbReference type="GO" id="GO:0009986">
    <property type="term" value="C:cell surface"/>
    <property type="evidence" value="ECO:0007669"/>
    <property type="project" value="TreeGrafter"/>
</dbReference>
<dbReference type="InterPro" id="IPR037221">
    <property type="entry name" value="H-type_lectin_dom_sf"/>
</dbReference>
<dbReference type="PANTHER" id="PTHR46938:SF1">
    <property type="entry name" value="DISCOIDIN-1 SUBUNIT A-RELATED"/>
    <property type="match status" value="1"/>
</dbReference>
<accession>A0A1B0ZZP5</accession>
<sequence>MPTVRLWSSRTGIAQGDVEVFSEFDSGGTMWTGEGERERRLHLRFDDAFAAPPAVQVTASLMDMDHTAAYRAELVAEEITTEGFDIVFRTWSDSRVARVRAAWMAIGDMPFEDDWVVD</sequence>
<protein>
    <recommendedName>
        <fullName evidence="1">H-type lectin domain-containing protein</fullName>
    </recommendedName>
</protein>
<evidence type="ECO:0000313" key="2">
    <source>
        <dbReference type="EMBL" id="ANP39815.1"/>
    </source>
</evidence>
<dbReference type="AlphaFoldDB" id="A0A1B0ZZP5"/>
<dbReference type="STRING" id="1265309.K529_003460"/>
<proteinExistence type="predicted"/>
<reference evidence="2 3" key="1">
    <citation type="journal article" date="2016" name="ISME J.">
        <title>Global occurrence and heterogeneity of the Roseobacter-clade species Ruegeria mobilis.</title>
        <authorList>
            <person name="Sonnenschein E."/>
            <person name="Gram L."/>
        </authorList>
    </citation>
    <scope>NUCLEOTIDE SEQUENCE [LARGE SCALE GENOMIC DNA]</scope>
    <source>
        <strain evidence="2 3">F1926</strain>
    </source>
</reference>
<gene>
    <name evidence="2" type="ORF">K529_003460</name>
</gene>
<dbReference type="GO" id="GO:0045335">
    <property type="term" value="C:phagocytic vesicle"/>
    <property type="evidence" value="ECO:0007669"/>
    <property type="project" value="TreeGrafter"/>
</dbReference>
<dbReference type="GO" id="GO:0070492">
    <property type="term" value="F:oligosaccharide binding"/>
    <property type="evidence" value="ECO:0007669"/>
    <property type="project" value="TreeGrafter"/>
</dbReference>
<dbReference type="EMBL" id="CP015230">
    <property type="protein sequence ID" value="ANP39815.1"/>
    <property type="molecule type" value="Genomic_DNA"/>
</dbReference>
<dbReference type="InterPro" id="IPR052487">
    <property type="entry name" value="Galactose-binding_lectin"/>
</dbReference>
<organism evidence="2 3">
    <name type="scientific">Tritonibacter mobilis F1926</name>
    <dbReference type="NCBI Taxonomy" id="1265309"/>
    <lineage>
        <taxon>Bacteria</taxon>
        <taxon>Pseudomonadati</taxon>
        <taxon>Pseudomonadota</taxon>
        <taxon>Alphaproteobacteria</taxon>
        <taxon>Rhodobacterales</taxon>
        <taxon>Paracoccaceae</taxon>
        <taxon>Tritonibacter</taxon>
    </lineage>
</organism>
<dbReference type="GO" id="GO:0030247">
    <property type="term" value="F:polysaccharide binding"/>
    <property type="evidence" value="ECO:0007669"/>
    <property type="project" value="TreeGrafter"/>
</dbReference>
<dbReference type="GeneID" id="28248858"/>
<evidence type="ECO:0000313" key="3">
    <source>
        <dbReference type="Proteomes" id="UP000013243"/>
    </source>
</evidence>
<dbReference type="OrthoDB" id="7658568at2"/>
<evidence type="ECO:0000259" key="1">
    <source>
        <dbReference type="Pfam" id="PF09458"/>
    </source>
</evidence>
<dbReference type="Pfam" id="PF09458">
    <property type="entry name" value="H_lectin"/>
    <property type="match status" value="1"/>
</dbReference>
<dbReference type="GO" id="GO:0046871">
    <property type="term" value="F:N-acetylgalactosamine binding"/>
    <property type="evidence" value="ECO:0007669"/>
    <property type="project" value="TreeGrafter"/>
</dbReference>
<dbReference type="SUPFAM" id="SSF141086">
    <property type="entry name" value="Agglutinin HPA-like"/>
    <property type="match status" value="1"/>
</dbReference>
<dbReference type="InterPro" id="IPR019019">
    <property type="entry name" value="H-type_lectin_domain"/>
</dbReference>
<dbReference type="Gene3D" id="2.60.40.2080">
    <property type="match status" value="1"/>
</dbReference>
<dbReference type="Proteomes" id="UP000013243">
    <property type="component" value="Chromosome"/>
</dbReference>
<dbReference type="KEGG" id="rmb:K529_003460"/>
<dbReference type="RefSeq" id="WP_005620548.1">
    <property type="nucleotide sequence ID" value="NZ_CP015230.1"/>
</dbReference>
<name>A0A1B0ZZP5_9RHOB</name>
<dbReference type="GO" id="GO:0098636">
    <property type="term" value="C:protein complex involved in cell adhesion"/>
    <property type="evidence" value="ECO:0007669"/>
    <property type="project" value="TreeGrafter"/>
</dbReference>